<feature type="transmembrane region" description="Helical" evidence="1">
    <location>
        <begin position="292"/>
        <end position="312"/>
    </location>
</feature>
<feature type="transmembrane region" description="Helical" evidence="1">
    <location>
        <begin position="317"/>
        <end position="337"/>
    </location>
</feature>
<evidence type="ECO:0000313" key="3">
    <source>
        <dbReference type="Proteomes" id="UP000609064"/>
    </source>
</evidence>
<dbReference type="RefSeq" id="WP_188767580.1">
    <property type="nucleotide sequence ID" value="NZ_BMKK01000006.1"/>
</dbReference>
<feature type="transmembrane region" description="Helical" evidence="1">
    <location>
        <begin position="343"/>
        <end position="358"/>
    </location>
</feature>
<keyword evidence="1" id="KW-0812">Transmembrane</keyword>
<proteinExistence type="predicted"/>
<keyword evidence="3" id="KW-1185">Reference proteome</keyword>
<keyword evidence="1" id="KW-0472">Membrane</keyword>
<evidence type="ECO:0000313" key="2">
    <source>
        <dbReference type="EMBL" id="GGD66969.1"/>
    </source>
</evidence>
<reference evidence="2" key="2">
    <citation type="submission" date="2020-09" db="EMBL/GenBank/DDBJ databases">
        <authorList>
            <person name="Sun Q."/>
            <person name="Zhou Y."/>
        </authorList>
    </citation>
    <scope>NUCLEOTIDE SEQUENCE</scope>
    <source>
        <strain evidence="2">CGMCC 1.15958</strain>
    </source>
</reference>
<organism evidence="2 3">
    <name type="scientific">Emticicia aquatilis</name>
    <dbReference type="NCBI Taxonomy" id="1537369"/>
    <lineage>
        <taxon>Bacteria</taxon>
        <taxon>Pseudomonadati</taxon>
        <taxon>Bacteroidota</taxon>
        <taxon>Cytophagia</taxon>
        <taxon>Cytophagales</taxon>
        <taxon>Leadbetterellaceae</taxon>
        <taxon>Emticicia</taxon>
    </lineage>
</organism>
<feature type="transmembrane region" description="Helical" evidence="1">
    <location>
        <begin position="125"/>
        <end position="150"/>
    </location>
</feature>
<feature type="transmembrane region" description="Helical" evidence="1">
    <location>
        <begin position="28"/>
        <end position="48"/>
    </location>
</feature>
<feature type="transmembrane region" description="Helical" evidence="1">
    <location>
        <begin position="156"/>
        <end position="176"/>
    </location>
</feature>
<comment type="caution">
    <text evidence="2">The sequence shown here is derived from an EMBL/GenBank/DDBJ whole genome shotgun (WGS) entry which is preliminary data.</text>
</comment>
<dbReference type="Proteomes" id="UP000609064">
    <property type="component" value="Unassembled WGS sequence"/>
</dbReference>
<reference evidence="2" key="1">
    <citation type="journal article" date="2014" name="Int. J. Syst. Evol. Microbiol.">
        <title>Complete genome sequence of Corynebacterium casei LMG S-19264T (=DSM 44701T), isolated from a smear-ripened cheese.</title>
        <authorList>
            <consortium name="US DOE Joint Genome Institute (JGI-PGF)"/>
            <person name="Walter F."/>
            <person name="Albersmeier A."/>
            <person name="Kalinowski J."/>
            <person name="Ruckert C."/>
        </authorList>
    </citation>
    <scope>NUCLEOTIDE SEQUENCE</scope>
    <source>
        <strain evidence="2">CGMCC 1.15958</strain>
    </source>
</reference>
<evidence type="ECO:0000256" key="1">
    <source>
        <dbReference type="SAM" id="Phobius"/>
    </source>
</evidence>
<feature type="transmembrane region" description="Helical" evidence="1">
    <location>
        <begin position="367"/>
        <end position="384"/>
    </location>
</feature>
<feature type="transmembrane region" description="Helical" evidence="1">
    <location>
        <begin position="183"/>
        <end position="208"/>
    </location>
</feature>
<name>A0A917DTC3_9BACT</name>
<protein>
    <submittedName>
        <fullName evidence="2">Uncharacterized protein</fullName>
    </submittedName>
</protein>
<feature type="transmembrane region" description="Helical" evidence="1">
    <location>
        <begin position="244"/>
        <end position="265"/>
    </location>
</feature>
<keyword evidence="1" id="KW-1133">Transmembrane helix</keyword>
<sequence length="385" mass="45297">MKENTISFDTIISSIEKNIEKYILSGSFWKWKALFLTVGITITFYILLNTTPFYQRYKGFYLHAKGVSHTELVKQGYNWYYWYFFQDLAKEPLKKRNIGYQYHECNMVYRLAVPMLARITGLNTFGLFGVQWLLGFAQIFALISLIYSLTRSRLNAFYFALGACGIYYGNGFLYDVTGFTDSWVFCLITLAIYTRNPLLIFLFTQIAFWTDERGLINSSYVFLWWLFIESYTFDFKKALQNKQLWALVASWVVYLVGRFTIMSLYHLEIPLEEGSATGFVVMKEMFGWFNSSIWRGYEAFVILPILGFYLLYKKQNYIALGLILISFIITMVVTFMTLDTMRTMSYGGLIFVIFIRLFKDNFSEKELRYFLAFLAIINIISPSFY</sequence>
<dbReference type="AlphaFoldDB" id="A0A917DTC3"/>
<accession>A0A917DTC3</accession>
<gene>
    <name evidence="2" type="ORF">GCM10011514_33810</name>
</gene>
<dbReference type="EMBL" id="BMKK01000006">
    <property type="protein sequence ID" value="GGD66969.1"/>
    <property type="molecule type" value="Genomic_DNA"/>
</dbReference>